<proteinExistence type="predicted"/>
<dbReference type="InterPro" id="IPR027417">
    <property type="entry name" value="P-loop_NTPase"/>
</dbReference>
<organism evidence="1 2">
    <name type="scientific">Actinomadura gamaensis</name>
    <dbReference type="NCBI Taxonomy" id="1763541"/>
    <lineage>
        <taxon>Bacteria</taxon>
        <taxon>Bacillati</taxon>
        <taxon>Actinomycetota</taxon>
        <taxon>Actinomycetes</taxon>
        <taxon>Streptosporangiales</taxon>
        <taxon>Thermomonosporaceae</taxon>
        <taxon>Actinomadura</taxon>
    </lineage>
</organism>
<dbReference type="SUPFAM" id="SSF52540">
    <property type="entry name" value="P-loop containing nucleoside triphosphate hydrolases"/>
    <property type="match status" value="1"/>
</dbReference>
<reference evidence="2" key="1">
    <citation type="journal article" date="2019" name="Int. J. Syst. Evol. Microbiol.">
        <title>The Global Catalogue of Microorganisms (GCM) 10K type strain sequencing project: providing services to taxonomists for standard genome sequencing and annotation.</title>
        <authorList>
            <consortium name="The Broad Institute Genomics Platform"/>
            <consortium name="The Broad Institute Genome Sequencing Center for Infectious Disease"/>
            <person name="Wu L."/>
            <person name="Ma J."/>
        </authorList>
    </citation>
    <scope>NUCLEOTIDE SEQUENCE [LARGE SCALE GENOMIC DNA]</scope>
    <source>
        <strain evidence="2">KLKA75</strain>
    </source>
</reference>
<accession>A0ABV9U787</accession>
<protein>
    <recommendedName>
        <fullName evidence="3">AAA+ ATPase domain-containing protein</fullName>
    </recommendedName>
</protein>
<dbReference type="Proteomes" id="UP001595872">
    <property type="component" value="Unassembled WGS sequence"/>
</dbReference>
<dbReference type="EMBL" id="JBHSIT010000012">
    <property type="protein sequence ID" value="MFC4912392.1"/>
    <property type="molecule type" value="Genomic_DNA"/>
</dbReference>
<dbReference type="Gene3D" id="3.40.50.300">
    <property type="entry name" value="P-loop containing nucleotide triphosphate hydrolases"/>
    <property type="match status" value="1"/>
</dbReference>
<evidence type="ECO:0008006" key="3">
    <source>
        <dbReference type="Google" id="ProtNLM"/>
    </source>
</evidence>
<name>A0ABV9U787_9ACTN</name>
<dbReference type="RefSeq" id="WP_378262255.1">
    <property type="nucleotide sequence ID" value="NZ_JBHSIT010000012.1"/>
</dbReference>
<evidence type="ECO:0000313" key="2">
    <source>
        <dbReference type="Proteomes" id="UP001595872"/>
    </source>
</evidence>
<gene>
    <name evidence="1" type="ORF">ACFPCY_34185</name>
</gene>
<comment type="caution">
    <text evidence="1">The sequence shown here is derived from an EMBL/GenBank/DDBJ whole genome shotgun (WGS) entry which is preliminary data.</text>
</comment>
<keyword evidence="2" id="KW-1185">Reference proteome</keyword>
<evidence type="ECO:0000313" key="1">
    <source>
        <dbReference type="EMBL" id="MFC4912392.1"/>
    </source>
</evidence>
<sequence>MRFFNVAGPCRPDRHYMLPPEPRLPAARELIDDGLYFVLHAPRQTGKTTTLAALAHTLNSEGRYLAIHFSCEDAKVTGDDYGAAEDAVLTAIREGCAAFDIPPDCLPPPTWPESSPGSRLRLALSAWSRRSPRPLVLFFDEIDGLSGAGMVSVLSQLRNGYTTNPEYFPHSVALCGLRDVRDYKTASGGDPGKRSGSSPFNIKAESLRLEDFTFAEISELYGQHTEETGQEFTPHAIQRAFEASQGQPWLVNALARHVTRKMRVPLSEPISDAHMDEAVERLILERATHLDSLVDRLSEPRVHRVVEPILAGTFPQWDESYNDDLSFVRDLGLVSRGRPVQIANPIYQEVIVRVLSQGLEASIDADPRAFLLPDGRLDIPRLLSEFVAFWRANGEILDKRETYHEFACQLVFMAYLQRVVNGGGFIDREYAVGRDRVDIAVRKPHLDERGCRAVQLSAFELKVRTDRSGDPLEKGLGQLDGYLDDLGLDTGTLIVFDRRKNAPPIAVRSEIDAATTPSGRTVTLVRA</sequence>